<dbReference type="EMBL" id="JBHSOA010000125">
    <property type="protein sequence ID" value="MFC5856541.1"/>
    <property type="molecule type" value="Genomic_DNA"/>
</dbReference>
<reference evidence="4" key="1">
    <citation type="journal article" date="2019" name="Int. J. Syst. Evol. Microbiol.">
        <title>The Global Catalogue of Microorganisms (GCM) 10K type strain sequencing project: providing services to taxonomists for standard genome sequencing and annotation.</title>
        <authorList>
            <consortium name="The Broad Institute Genomics Platform"/>
            <consortium name="The Broad Institute Genome Sequencing Center for Infectious Disease"/>
            <person name="Wu L."/>
            <person name="Ma J."/>
        </authorList>
    </citation>
    <scope>NUCLEOTIDE SEQUENCE [LARGE SCALE GENOMIC DNA]</scope>
    <source>
        <strain evidence="4">JCM 10411</strain>
    </source>
</reference>
<evidence type="ECO:0000256" key="1">
    <source>
        <dbReference type="SAM" id="MobiDB-lite"/>
    </source>
</evidence>
<dbReference type="InterPro" id="IPR000873">
    <property type="entry name" value="AMP-dep_synth/lig_dom"/>
</dbReference>
<dbReference type="Pfam" id="PF00501">
    <property type="entry name" value="AMP-binding"/>
    <property type="match status" value="1"/>
</dbReference>
<feature type="domain" description="AMP-dependent synthetase/ligase" evidence="2">
    <location>
        <begin position="125"/>
        <end position="198"/>
    </location>
</feature>
<dbReference type="Gene3D" id="3.40.50.12780">
    <property type="entry name" value="N-terminal domain of ligase-like"/>
    <property type="match status" value="1"/>
</dbReference>
<accession>A0ABW1E9W9</accession>
<gene>
    <name evidence="3" type="ORF">ACFPZI_33730</name>
</gene>
<feature type="compositionally biased region" description="Pro residues" evidence="1">
    <location>
        <begin position="108"/>
        <end position="123"/>
    </location>
</feature>
<evidence type="ECO:0000313" key="3">
    <source>
        <dbReference type="EMBL" id="MFC5856541.1"/>
    </source>
</evidence>
<sequence>MFARSRTGGTVRRPPNRSPAWECLDGYDVPGALTSGGGPALGTRAPSGTSPDREGGVGAAFATPLGGTWHLQRSGGPSRGGRSPTSTRSTATPGWPGPATVPTGSTPTPGPPPASAPPAPPAPAARLENLYGPTELTVTCTGYQLPANPADWPSTGNGTLPIGTLHPGAETLVVDERMRPADEGELLMRGPQRFPGYLDPADDAGRFFGGVLATGLEPYADGPLLTSA</sequence>
<dbReference type="InterPro" id="IPR042099">
    <property type="entry name" value="ANL_N_sf"/>
</dbReference>
<protein>
    <submittedName>
        <fullName evidence="3">AMP-binding protein</fullName>
    </submittedName>
</protein>
<dbReference type="Proteomes" id="UP001596180">
    <property type="component" value="Unassembled WGS sequence"/>
</dbReference>
<dbReference type="RefSeq" id="WP_381370980.1">
    <property type="nucleotide sequence ID" value="NZ_JBHSOA010000125.1"/>
</dbReference>
<keyword evidence="4" id="KW-1185">Reference proteome</keyword>
<feature type="region of interest" description="Disordered" evidence="1">
    <location>
        <begin position="1"/>
        <end position="126"/>
    </location>
</feature>
<proteinExistence type="predicted"/>
<name>A0ABW1E9W9_9ACTN</name>
<dbReference type="SUPFAM" id="SSF56801">
    <property type="entry name" value="Acetyl-CoA synthetase-like"/>
    <property type="match status" value="1"/>
</dbReference>
<organism evidence="3 4">
    <name type="scientific">Streptomyces chlorus</name>
    <dbReference type="NCBI Taxonomy" id="887452"/>
    <lineage>
        <taxon>Bacteria</taxon>
        <taxon>Bacillati</taxon>
        <taxon>Actinomycetota</taxon>
        <taxon>Actinomycetes</taxon>
        <taxon>Kitasatosporales</taxon>
        <taxon>Streptomycetaceae</taxon>
        <taxon>Streptomyces</taxon>
    </lineage>
</organism>
<evidence type="ECO:0000313" key="4">
    <source>
        <dbReference type="Proteomes" id="UP001596180"/>
    </source>
</evidence>
<feature type="compositionally biased region" description="Low complexity" evidence="1">
    <location>
        <begin position="73"/>
        <end position="107"/>
    </location>
</feature>
<evidence type="ECO:0000259" key="2">
    <source>
        <dbReference type="Pfam" id="PF00501"/>
    </source>
</evidence>
<comment type="caution">
    <text evidence="3">The sequence shown here is derived from an EMBL/GenBank/DDBJ whole genome shotgun (WGS) entry which is preliminary data.</text>
</comment>